<evidence type="ECO:0000313" key="1">
    <source>
        <dbReference type="EMBL" id="GIJ72657.1"/>
    </source>
</evidence>
<dbReference type="AlphaFoldDB" id="A0A8J4EHY1"/>
<dbReference type="Proteomes" id="UP000635606">
    <property type="component" value="Unassembled WGS sequence"/>
</dbReference>
<dbReference type="RefSeq" id="WP_203932511.1">
    <property type="nucleotide sequence ID" value="NZ_BOPH01000103.1"/>
</dbReference>
<name>A0A8J4EHY1_9ACTN</name>
<protein>
    <submittedName>
        <fullName evidence="1">Uncharacterized protein</fullName>
    </submittedName>
</protein>
<accession>A0A8J4EHY1</accession>
<gene>
    <name evidence="1" type="ORF">Voc01_075740</name>
</gene>
<evidence type="ECO:0000313" key="2">
    <source>
        <dbReference type="Proteomes" id="UP000635606"/>
    </source>
</evidence>
<keyword evidence="2" id="KW-1185">Reference proteome</keyword>
<dbReference type="EMBL" id="BOPH01000103">
    <property type="protein sequence ID" value="GIJ72657.1"/>
    <property type="molecule type" value="Genomic_DNA"/>
</dbReference>
<sequence length="150" mass="15386">MHTYASALALSAVAVPAHLDADIAVPLLSGPQAQGDLLVVPVPAGSLPASGLEPVAATGVAVVHGEATGNTHWLHAGFDSPDVRWRGDVDGVRLGYLLVPGGQSALLVHTGEHGANGIAAGTYAIHRKREQAVLVDHAPFTIVAPRLHED</sequence>
<reference evidence="1" key="1">
    <citation type="submission" date="2021-01" db="EMBL/GenBank/DDBJ databases">
        <title>Whole genome shotgun sequence of Virgisporangium ochraceum NBRC 16418.</title>
        <authorList>
            <person name="Komaki H."/>
            <person name="Tamura T."/>
        </authorList>
    </citation>
    <scope>NUCLEOTIDE SEQUENCE</scope>
    <source>
        <strain evidence="1">NBRC 16418</strain>
    </source>
</reference>
<comment type="caution">
    <text evidence="1">The sequence shown here is derived from an EMBL/GenBank/DDBJ whole genome shotgun (WGS) entry which is preliminary data.</text>
</comment>
<proteinExistence type="predicted"/>
<organism evidence="1 2">
    <name type="scientific">Virgisporangium ochraceum</name>
    <dbReference type="NCBI Taxonomy" id="65505"/>
    <lineage>
        <taxon>Bacteria</taxon>
        <taxon>Bacillati</taxon>
        <taxon>Actinomycetota</taxon>
        <taxon>Actinomycetes</taxon>
        <taxon>Micromonosporales</taxon>
        <taxon>Micromonosporaceae</taxon>
        <taxon>Virgisporangium</taxon>
    </lineage>
</organism>